<feature type="region of interest" description="Disordered" evidence="1">
    <location>
        <begin position="143"/>
        <end position="226"/>
    </location>
</feature>
<keyword evidence="4" id="KW-1185">Reference proteome</keyword>
<feature type="compositionally biased region" description="Polar residues" evidence="1">
    <location>
        <begin position="191"/>
        <end position="202"/>
    </location>
</feature>
<feature type="compositionally biased region" description="Basic and acidic residues" evidence="1">
    <location>
        <begin position="66"/>
        <end position="81"/>
    </location>
</feature>
<dbReference type="Proteomes" id="UP000024837">
    <property type="component" value="Unassembled WGS sequence"/>
</dbReference>
<proteinExistence type="predicted"/>
<dbReference type="HOGENOM" id="CLU_512902_0_0_1"/>
<sequence length="531" mass="59007">MAKYRRTNPALTEPLTPREWADFRIAIGDTAASGGPQADHFSLHDPSWDLDLMRLVIKDRWRHRGREGSPRLPKPVEREPSNRLGGCNLDENFEVGSEDSELLAGPDIAVVERERKRKKIDYGIFTSDLDFDADEEGEEALNADRRGLRRRSHQAGRQLPSDPIAGDGALGELPKPAYNGRKRGRPRKASSQHPPGTVTAGTNEDIPMLDAGPEMPSTPGKQKRRRQVLIQAVNKAHSLSPVGRVSTPRDKIVSMELNPTRSVSAMGESCRGIEDAERGTSWEEGGHSPTSSVYESVGPLSDYETTLPAGILCLDDLPPELAATIPADPEFFSRRGHIGPLIGGSHRTQVTPVKPDPNAPIETKGYLALQPAWNPHAPKRAGQNGSVMHMVTTLLDPISKSQPHFPVFVARGRSRWEYCGQYVVAEVAELSRFQRWMHLISAEPRRLLDHWGQAIIRERYGWAKRLFTGVGGWSDEKWTEATVDMVIQAIQDGDVPMNWMHLRCVGFDRAFYDALMEAKAKAGLTEWQLGL</sequence>
<dbReference type="AlphaFoldDB" id="W7HN97"/>
<evidence type="ECO:0000256" key="1">
    <source>
        <dbReference type="SAM" id="MobiDB-lite"/>
    </source>
</evidence>
<feature type="domain" description="DUF6697" evidence="2">
    <location>
        <begin position="332"/>
        <end position="518"/>
    </location>
</feature>
<dbReference type="OrthoDB" id="2757553at2759"/>
<dbReference type="EMBL" id="KI966427">
    <property type="protein sequence ID" value="EWC45486.1"/>
    <property type="molecule type" value="Genomic_DNA"/>
</dbReference>
<dbReference type="InterPro" id="IPR046520">
    <property type="entry name" value="DUF6697"/>
</dbReference>
<feature type="region of interest" description="Disordered" evidence="1">
    <location>
        <begin position="65"/>
        <end position="85"/>
    </location>
</feature>
<evidence type="ECO:0000313" key="4">
    <source>
        <dbReference type="Proteomes" id="UP000024837"/>
    </source>
</evidence>
<organism evidence="3 4">
    <name type="scientific">Drechslerella stenobrocha 248</name>
    <dbReference type="NCBI Taxonomy" id="1043628"/>
    <lineage>
        <taxon>Eukaryota</taxon>
        <taxon>Fungi</taxon>
        <taxon>Dikarya</taxon>
        <taxon>Ascomycota</taxon>
        <taxon>Pezizomycotina</taxon>
        <taxon>Orbiliomycetes</taxon>
        <taxon>Orbiliales</taxon>
        <taxon>Orbiliaceae</taxon>
        <taxon>Drechslerella</taxon>
    </lineage>
</organism>
<evidence type="ECO:0000313" key="3">
    <source>
        <dbReference type="EMBL" id="EWC45486.1"/>
    </source>
</evidence>
<accession>W7HN97</accession>
<evidence type="ECO:0000259" key="2">
    <source>
        <dbReference type="Pfam" id="PF20411"/>
    </source>
</evidence>
<feature type="compositionally biased region" description="Basic and acidic residues" evidence="1">
    <location>
        <begin position="277"/>
        <end position="286"/>
    </location>
</feature>
<feature type="region of interest" description="Disordered" evidence="1">
    <location>
        <begin position="277"/>
        <end position="296"/>
    </location>
</feature>
<dbReference type="Pfam" id="PF20411">
    <property type="entry name" value="DUF6697"/>
    <property type="match status" value="1"/>
</dbReference>
<reference evidence="3 4" key="1">
    <citation type="submission" date="2013-05" db="EMBL/GenBank/DDBJ databases">
        <title>Drechslerella stenobrocha genome reveals carnivorous origination and mechanical trapping mechanism of predatory fungi.</title>
        <authorList>
            <person name="Liu X."/>
            <person name="Zhang W."/>
            <person name="Liu K."/>
        </authorList>
    </citation>
    <scope>NUCLEOTIDE SEQUENCE [LARGE SCALE GENOMIC DNA]</scope>
    <source>
        <strain evidence="3 4">248</strain>
    </source>
</reference>
<feature type="compositionally biased region" description="Basic residues" evidence="1">
    <location>
        <begin position="180"/>
        <end position="190"/>
    </location>
</feature>
<protein>
    <recommendedName>
        <fullName evidence="2">DUF6697 domain-containing protein</fullName>
    </recommendedName>
</protein>
<gene>
    <name evidence="3" type="ORF">DRE_00885</name>
</gene>
<name>W7HN97_9PEZI</name>